<evidence type="ECO:0000256" key="2">
    <source>
        <dbReference type="ARBA" id="ARBA00022490"/>
    </source>
</evidence>
<dbReference type="InterPro" id="IPR036322">
    <property type="entry name" value="WD40_repeat_dom_sf"/>
</dbReference>
<dbReference type="Gramene" id="EME31249">
    <property type="protein sequence ID" value="EME31249"/>
    <property type="gene ID" value="Gasu_14900"/>
</dbReference>
<dbReference type="PROSITE" id="PS50082">
    <property type="entry name" value="WD_REPEATS_2"/>
    <property type="match status" value="1"/>
</dbReference>
<dbReference type="InterPro" id="IPR015943">
    <property type="entry name" value="WD40/YVTN_repeat-like_dom_sf"/>
</dbReference>
<feature type="repeat" description="WD" evidence="7">
    <location>
        <begin position="207"/>
        <end position="248"/>
    </location>
</feature>
<keyword evidence="3 7" id="KW-0853">WD repeat</keyword>
<keyword evidence="5" id="KW-0677">Repeat</keyword>
<dbReference type="AlphaFoldDB" id="M2Y5W2"/>
<dbReference type="InterPro" id="IPR001680">
    <property type="entry name" value="WD40_rpt"/>
</dbReference>
<dbReference type="EMBL" id="KB454493">
    <property type="protein sequence ID" value="EME31249.1"/>
    <property type="molecule type" value="Genomic_DNA"/>
</dbReference>
<evidence type="ECO:0000256" key="5">
    <source>
        <dbReference type="ARBA" id="ARBA00022737"/>
    </source>
</evidence>
<comment type="similarity">
    <text evidence="6">Belongs to the WD repeat WDR6 family.</text>
</comment>
<dbReference type="PANTHER" id="PTHR14344">
    <property type="entry name" value="WD REPEAT PROTEIN"/>
    <property type="match status" value="1"/>
</dbReference>
<dbReference type="RefSeq" id="XP_005707769.1">
    <property type="nucleotide sequence ID" value="XM_005707712.1"/>
</dbReference>
<organism evidence="8 9">
    <name type="scientific">Galdieria sulphuraria</name>
    <name type="common">Red alga</name>
    <dbReference type="NCBI Taxonomy" id="130081"/>
    <lineage>
        <taxon>Eukaryota</taxon>
        <taxon>Rhodophyta</taxon>
        <taxon>Bangiophyceae</taxon>
        <taxon>Galdieriales</taxon>
        <taxon>Galdieriaceae</taxon>
        <taxon>Galdieria</taxon>
    </lineage>
</organism>
<dbReference type="PANTHER" id="PTHR14344:SF3">
    <property type="entry name" value="WD REPEAT-CONTAINING PROTEIN 6"/>
    <property type="match status" value="1"/>
</dbReference>
<keyword evidence="4" id="KW-0819">tRNA processing</keyword>
<dbReference type="Pfam" id="PF00400">
    <property type="entry name" value="WD40"/>
    <property type="match status" value="4"/>
</dbReference>
<dbReference type="GO" id="GO:0030488">
    <property type="term" value="P:tRNA methylation"/>
    <property type="evidence" value="ECO:0007669"/>
    <property type="project" value="TreeGrafter"/>
</dbReference>
<dbReference type="STRING" id="130081.M2Y5W2"/>
<evidence type="ECO:0000313" key="8">
    <source>
        <dbReference type="EMBL" id="EME31249.1"/>
    </source>
</evidence>
<gene>
    <name evidence="8" type="ORF">Gasu_14900</name>
</gene>
<evidence type="ECO:0000256" key="1">
    <source>
        <dbReference type="ARBA" id="ARBA00004496"/>
    </source>
</evidence>
<dbReference type="Gene3D" id="2.130.10.10">
    <property type="entry name" value="YVTN repeat-like/Quinoprotein amine dehydrogenase"/>
    <property type="match status" value="4"/>
</dbReference>
<accession>M2Y5W2</accession>
<dbReference type="Proteomes" id="UP000030680">
    <property type="component" value="Unassembled WGS sequence"/>
</dbReference>
<dbReference type="SUPFAM" id="SSF50978">
    <property type="entry name" value="WD40 repeat-like"/>
    <property type="match status" value="3"/>
</dbReference>
<keyword evidence="9" id="KW-1185">Reference proteome</keyword>
<dbReference type="GeneID" id="17089910"/>
<evidence type="ECO:0000256" key="7">
    <source>
        <dbReference type="PROSITE-ProRule" id="PRU00221"/>
    </source>
</evidence>
<dbReference type="GO" id="GO:0005737">
    <property type="term" value="C:cytoplasm"/>
    <property type="evidence" value="ECO:0007669"/>
    <property type="project" value="UniProtKB-SubCell"/>
</dbReference>
<keyword evidence="2" id="KW-0963">Cytoplasm</keyword>
<name>M2Y5W2_GALSU</name>
<comment type="subcellular location">
    <subcellularLocation>
        <location evidence="1">Cytoplasm</location>
    </subcellularLocation>
</comment>
<evidence type="ECO:0000256" key="4">
    <source>
        <dbReference type="ARBA" id="ARBA00022694"/>
    </source>
</evidence>
<evidence type="ECO:0000256" key="6">
    <source>
        <dbReference type="ARBA" id="ARBA00038255"/>
    </source>
</evidence>
<dbReference type="InterPro" id="IPR019775">
    <property type="entry name" value="WD40_repeat_CS"/>
</dbReference>
<evidence type="ECO:0000256" key="3">
    <source>
        <dbReference type="ARBA" id="ARBA00022574"/>
    </source>
</evidence>
<dbReference type="SMART" id="SM00320">
    <property type="entry name" value="WD40"/>
    <property type="match status" value="7"/>
</dbReference>
<proteinExistence type="inferred from homology"/>
<dbReference type="InterPro" id="IPR051973">
    <property type="entry name" value="tRNA_Anticodon_Mtase-Reg"/>
</dbReference>
<dbReference type="PROSITE" id="PS00678">
    <property type="entry name" value="WD_REPEATS_1"/>
    <property type="match status" value="1"/>
</dbReference>
<protein>
    <submittedName>
        <fullName evidence="8">Transducin family protein / WD-40 repeat family protein</fullName>
    </submittedName>
</protein>
<dbReference type="OrthoDB" id="5594999at2759"/>
<dbReference type="eggNOG" id="KOG0974">
    <property type="taxonomic scope" value="Eukaryota"/>
</dbReference>
<reference evidence="9" key="1">
    <citation type="journal article" date="2013" name="Science">
        <title>Gene transfer from bacteria and archaea facilitated evolution of an extremophilic eukaryote.</title>
        <authorList>
            <person name="Schonknecht G."/>
            <person name="Chen W.H."/>
            <person name="Ternes C.M."/>
            <person name="Barbier G.G."/>
            <person name="Shrestha R.P."/>
            <person name="Stanke M."/>
            <person name="Brautigam A."/>
            <person name="Baker B.J."/>
            <person name="Banfield J.F."/>
            <person name="Garavito R.M."/>
            <person name="Carr K."/>
            <person name="Wilkerson C."/>
            <person name="Rensing S.A."/>
            <person name="Gagneul D."/>
            <person name="Dickenson N.E."/>
            <person name="Oesterhelt C."/>
            <person name="Lercher M.J."/>
            <person name="Weber A.P."/>
        </authorList>
    </citation>
    <scope>NUCLEOTIDE SEQUENCE [LARGE SCALE GENOMIC DNA]</scope>
    <source>
        <strain evidence="9">074W</strain>
    </source>
</reference>
<sequence>METYFHGPITAICFLSDKFLCYAQGSHLVLLNISHQRIIDRRQVLPDGRRIFGVSNFVVRHNSERRVVLVFGERWVSVSYLTSLMLPELQQIALIRCSDWVFDVCFIENDDNSCFLVLCAQSHHACEVFSVNCTTQACQFTTRLQFPFEEITWSASIYVDKTTETITLASGCYSGNIKLFLFEKSLLEPLNDSKLYLSEETSKSLLLKGHRGPVFRIRWESTGNRLATTADDRCIRIWKKSTMEGVYFQQQVVLWDSTSRIWDLEFLPDDRIIAACEDGICRIWNISDEKCSIRLEDNYGMNVFCTSSWIDHRFSCFIATGAADSSCQIYRLEDILRRQTDRYSTVFELPCVEVTTNTSLKYNLWNKSQAGIKKGSSYSKESVKSIRWLSRESLMIYTDHNRIYHVGVWKQGQAWKQTWTLLHHVEDKILAPISMTFIKHGILIGTNCGQVLIFSLLDIKRHVEHRSKVDFVLRFKRNSFQATRKGAVMNIFSSFEENSNELLSQQEFSMREQIFIVTPDGCMFWYHLVWNVEEDVLEKVQLQYILKHPCKDGLFTAMCFHSKTSAVVCGDKKGKIFVFIPLQDIDSPVLMPIHSLQLHSDRIHCLSWIADNIFLSGSVDGMLFWNLFTNREDYQVQALCQRKCFYKVATVDKFLKDSTNRGLFLVGFHSKYLTIWDIIQEKEVISIDCGGWRRAHDVWLCSNEFMICFTRRGQLVLRYECFEDIHSIVKTPSNGFHGMRINHILMREWNGVLNLLSCGEDTMVRNSVFCTQTHEMCSLQILDCHISGVQCCAVDEEWLWTGSGKDQLIVWKKATVNSDIRYSQHIAQSTCHYYHKKDMYFGTLDKSQRMRFVNKVTSIATQRVTSLLVLPKHLLIRRNTLPCGILHSLIFVTRSDGSFALNSLLEEPKESNKWTIHSLYRFNVSQFSILCSDSLILPECLQTDWRKILIFACNTVGQLLIWQLGEMDLENPFQVVNEFSKNSIVISDLHQGAIHDLHVSLLENNDVLVVTGGEDQRMNSHLFHLDATSIEERPILVKLHSLVPNCGHSASVTAVWTDGKVIFSSGADHKLIIWEIKTSSDNGQSNIFLQPCKTVVSNVSDISCISVANDWLALAGSGVEFMKWK</sequence>
<evidence type="ECO:0000313" key="9">
    <source>
        <dbReference type="Proteomes" id="UP000030680"/>
    </source>
</evidence>
<dbReference type="PROSITE" id="PS50294">
    <property type="entry name" value="WD_REPEATS_REGION"/>
    <property type="match status" value="1"/>
</dbReference>
<dbReference type="KEGG" id="gsl:Gasu_14900"/>
<dbReference type="OMA" id="ECGGWRR"/>